<evidence type="ECO:0000313" key="2">
    <source>
        <dbReference type="Proteomes" id="UP000035068"/>
    </source>
</evidence>
<proteinExistence type="predicted"/>
<reference evidence="1 2" key="1">
    <citation type="submission" date="2014-12" db="EMBL/GenBank/DDBJ databases">
        <title>Genomes of Geoalkalibacter ferrihydriticus and Geoalkalibacter subterraneus, two haloalkaliphilic metal-reducing members of the Geobacteraceae.</title>
        <authorList>
            <person name="Badalamenti J.P."/>
            <person name="Torres C.I."/>
            <person name="Krajmalnik-Brown R."/>
            <person name="Bond D.R."/>
        </authorList>
    </citation>
    <scope>NUCLEOTIDE SEQUENCE [LARGE SCALE GENOMIC DNA]</scope>
    <source>
        <strain evidence="1 2">DSM 17813</strain>
    </source>
</reference>
<comment type="caution">
    <text evidence="1">The sequence shown here is derived from an EMBL/GenBank/DDBJ whole genome shotgun (WGS) entry which is preliminary data.</text>
</comment>
<name>A0A0C2EEF9_9BACT</name>
<sequence>MNDLLPKGEDLRRAIRWMSAHIEEHPDKTLHKLVDEAVFQFDLSPKDADFLIDFYHQAMKKTDS</sequence>
<accession>A0A0C2EEF9</accession>
<evidence type="ECO:0000313" key="1">
    <source>
        <dbReference type="EMBL" id="KIH77013.1"/>
    </source>
</evidence>
<organism evidence="1 2">
    <name type="scientific">Geoalkalibacter ferrihydriticus DSM 17813</name>
    <dbReference type="NCBI Taxonomy" id="1121915"/>
    <lineage>
        <taxon>Bacteria</taxon>
        <taxon>Pseudomonadati</taxon>
        <taxon>Thermodesulfobacteriota</taxon>
        <taxon>Desulfuromonadia</taxon>
        <taxon>Desulfuromonadales</taxon>
        <taxon>Geoalkalibacteraceae</taxon>
        <taxon>Geoalkalibacter</taxon>
    </lineage>
</organism>
<dbReference type="RefSeq" id="WP_040098222.1">
    <property type="nucleotide sequence ID" value="NZ_JWJD01000002.1"/>
</dbReference>
<protein>
    <submittedName>
        <fullName evidence="1">Uncharacterized protein</fullName>
    </submittedName>
</protein>
<keyword evidence="2" id="KW-1185">Reference proteome</keyword>
<dbReference type="EMBL" id="JWJD01000002">
    <property type="protein sequence ID" value="KIH77013.1"/>
    <property type="molecule type" value="Genomic_DNA"/>
</dbReference>
<dbReference type="AlphaFoldDB" id="A0A0C2EEF9"/>
<dbReference type="Proteomes" id="UP000035068">
    <property type="component" value="Unassembled WGS sequence"/>
</dbReference>
<gene>
    <name evidence="1" type="ORF">GFER_08120</name>
</gene>